<feature type="compositionally biased region" description="Acidic residues" evidence="1">
    <location>
        <begin position="260"/>
        <end position="276"/>
    </location>
</feature>
<reference evidence="2" key="1">
    <citation type="submission" date="2022-07" db="EMBL/GenBank/DDBJ databases">
        <authorList>
            <person name="Macas J."/>
            <person name="Novak P."/>
            <person name="Neumann P."/>
        </authorList>
    </citation>
    <scope>NUCLEOTIDE SEQUENCE</scope>
</reference>
<feature type="compositionally biased region" description="Basic and acidic residues" evidence="1">
    <location>
        <begin position="124"/>
        <end position="145"/>
    </location>
</feature>
<comment type="caution">
    <text evidence="2">The sequence shown here is derived from an EMBL/GenBank/DDBJ whole genome shotgun (WGS) entry which is preliminary data.</text>
</comment>
<feature type="compositionally biased region" description="Polar residues" evidence="1">
    <location>
        <begin position="182"/>
        <end position="196"/>
    </location>
</feature>
<dbReference type="OrthoDB" id="1751080at2759"/>
<dbReference type="AlphaFoldDB" id="A0A9P1EK18"/>
<protein>
    <submittedName>
        <fullName evidence="2">Uncharacterized protein</fullName>
    </submittedName>
</protein>
<feature type="compositionally biased region" description="Basic residues" evidence="1">
    <location>
        <begin position="170"/>
        <end position="180"/>
    </location>
</feature>
<sequence length="374" mass="42917">MDLVSEYQMMLNAEEHDNAEASERVLDVRPITEIPVLRAKPKRELKKVSKGQEKKQKIKPDRAKNKASKKQISNVEATEQHEGQTEQNDNVEAVHNVDVERNNVEDDGTNQPDQNEAEEDENVEEQHSGDVESSKPDEHGAKENEQTMTQNDQNENVEAAKEDGLQKKKVESKKRNRKNSKQSGEQATSSKQNFRSSGLECEDERPKKRITRSTTGEKTENKIVEVKKKKKEDAARKKGKCEAETSKAEKRKSKKKRVEEEEIEDEDEEEEKEENDQFPKLWTRMSPRSITEIMTAMSEEQKAEVVEMGFGPLLNLQIKQLPMQLAYWTVENFDSRSLSLVLPNNEKLRTNEDAVHFTLGFPKGDLNVKNLIDT</sequence>
<feature type="compositionally biased region" description="Basic and acidic residues" evidence="1">
    <location>
        <begin position="95"/>
        <end position="104"/>
    </location>
</feature>
<feature type="compositionally biased region" description="Basic and acidic residues" evidence="1">
    <location>
        <begin position="46"/>
        <end position="64"/>
    </location>
</feature>
<dbReference type="Proteomes" id="UP001152484">
    <property type="component" value="Unassembled WGS sequence"/>
</dbReference>
<proteinExistence type="predicted"/>
<evidence type="ECO:0000256" key="1">
    <source>
        <dbReference type="SAM" id="MobiDB-lite"/>
    </source>
</evidence>
<dbReference type="EMBL" id="CAMAPE010000053">
    <property type="protein sequence ID" value="CAH9109702.1"/>
    <property type="molecule type" value="Genomic_DNA"/>
</dbReference>
<organism evidence="2 3">
    <name type="scientific">Cuscuta europaea</name>
    <name type="common">European dodder</name>
    <dbReference type="NCBI Taxonomy" id="41803"/>
    <lineage>
        <taxon>Eukaryota</taxon>
        <taxon>Viridiplantae</taxon>
        <taxon>Streptophyta</taxon>
        <taxon>Embryophyta</taxon>
        <taxon>Tracheophyta</taxon>
        <taxon>Spermatophyta</taxon>
        <taxon>Magnoliopsida</taxon>
        <taxon>eudicotyledons</taxon>
        <taxon>Gunneridae</taxon>
        <taxon>Pentapetalae</taxon>
        <taxon>asterids</taxon>
        <taxon>lamiids</taxon>
        <taxon>Solanales</taxon>
        <taxon>Convolvulaceae</taxon>
        <taxon>Cuscuteae</taxon>
        <taxon>Cuscuta</taxon>
        <taxon>Cuscuta subgen. Cuscuta</taxon>
    </lineage>
</organism>
<evidence type="ECO:0000313" key="2">
    <source>
        <dbReference type="EMBL" id="CAH9109702.1"/>
    </source>
</evidence>
<evidence type="ECO:0000313" key="3">
    <source>
        <dbReference type="Proteomes" id="UP001152484"/>
    </source>
</evidence>
<feature type="compositionally biased region" description="Basic and acidic residues" evidence="1">
    <location>
        <begin position="215"/>
        <end position="248"/>
    </location>
</feature>
<name>A0A9P1EK18_CUSEU</name>
<gene>
    <name evidence="2" type="ORF">CEURO_LOCUS18538</name>
</gene>
<accession>A0A9P1EK18</accession>
<feature type="compositionally biased region" description="Basic and acidic residues" evidence="1">
    <location>
        <begin position="158"/>
        <end position="169"/>
    </location>
</feature>
<keyword evidence="3" id="KW-1185">Reference proteome</keyword>
<feature type="region of interest" description="Disordered" evidence="1">
    <location>
        <begin position="42"/>
        <end position="277"/>
    </location>
</feature>
<feature type="compositionally biased region" description="Polar residues" evidence="1">
    <location>
        <begin position="146"/>
        <end position="156"/>
    </location>
</feature>